<sequence>MTLLYMADVRVRLNTLFGLGASADGKTVITINPDMPEAMALFDYLQGLDLGDDVTEEAYVDTTVYTASQVSHEITSRMVTGNVTPFTGILYAFLNLFDLDGPGARLVMSRCGHCNFRLRSGDLQCSNGTCPVAMGQAEPQCTEELDIPVIWTDHTGSLERSRISGRTAEAMLGLTVDEIKSLGEDDLTALKWKFLLERFKVQFKVNFATSSGSWEPVVRVVSINRAQVKEYLEKVFHMRL</sequence>
<evidence type="ECO:0008006" key="2">
    <source>
        <dbReference type="Google" id="ProtNLM"/>
    </source>
</evidence>
<proteinExistence type="evidence at transcript level"/>
<evidence type="ECO:0000313" key="1">
    <source>
        <dbReference type="EMBL" id="AEO33941.1"/>
    </source>
</evidence>
<organism evidence="1">
    <name type="scientific">Amblyomma maculatum</name>
    <name type="common">Gulf Coast tick</name>
    <dbReference type="NCBI Taxonomy" id="34609"/>
    <lineage>
        <taxon>Eukaryota</taxon>
        <taxon>Metazoa</taxon>
        <taxon>Ecdysozoa</taxon>
        <taxon>Arthropoda</taxon>
        <taxon>Chelicerata</taxon>
        <taxon>Arachnida</taxon>
        <taxon>Acari</taxon>
        <taxon>Parasitiformes</taxon>
        <taxon>Ixodida</taxon>
        <taxon>Ixodoidea</taxon>
        <taxon>Ixodidae</taxon>
        <taxon>Amblyomminae</taxon>
        <taxon>Amblyomma</taxon>
    </lineage>
</organism>
<dbReference type="AlphaFoldDB" id="G3MKC3"/>
<dbReference type="EMBL" id="JO842324">
    <property type="protein sequence ID" value="AEO33941.1"/>
    <property type="molecule type" value="mRNA"/>
</dbReference>
<dbReference type="PANTHER" id="PTHR21166:SF2">
    <property type="entry name" value="CELL DIVISION CONTROL PROTEIN 24 OB DOMAIN-CONTAINING PROTEIN-RELATED"/>
    <property type="match status" value="1"/>
</dbReference>
<accession>G3MKC3</accession>
<dbReference type="InterPro" id="IPR052469">
    <property type="entry name" value="MEIOB"/>
</dbReference>
<reference evidence="1" key="1">
    <citation type="journal article" date="2011" name="PLoS ONE">
        <title>A deep insight into the sialotranscriptome of the gulf coast tick, Amblyomma maculatum.</title>
        <authorList>
            <person name="Karim S."/>
            <person name="Singh P."/>
            <person name="Ribeiro J.M."/>
        </authorList>
    </citation>
    <scope>NUCLEOTIDE SEQUENCE</scope>
    <source>
        <tissue evidence="1">Salivary gland</tissue>
    </source>
</reference>
<dbReference type="PANTHER" id="PTHR21166">
    <property type="entry name" value="CELL DIVISION CONTROL PROTEIN 24 OB DOMAIN-CONTAINING PROTEIN-RELATED"/>
    <property type="match status" value="1"/>
</dbReference>
<name>G3MKC3_AMBMU</name>
<dbReference type="GO" id="GO:0003697">
    <property type="term" value="F:single-stranded DNA binding"/>
    <property type="evidence" value="ECO:0007669"/>
    <property type="project" value="TreeGrafter"/>
</dbReference>
<dbReference type="GO" id="GO:0008310">
    <property type="term" value="F:single-stranded DNA 3'-5' DNA exonuclease activity"/>
    <property type="evidence" value="ECO:0007669"/>
    <property type="project" value="TreeGrafter"/>
</dbReference>
<protein>
    <recommendedName>
        <fullName evidence="2">Replication factor A C-terminal domain-containing protein</fullName>
    </recommendedName>
</protein>
<dbReference type="GO" id="GO:0000712">
    <property type="term" value="P:resolution of meiotic recombination intermediates"/>
    <property type="evidence" value="ECO:0007669"/>
    <property type="project" value="TreeGrafter"/>
</dbReference>